<dbReference type="PROSITE" id="PS51421">
    <property type="entry name" value="RAS"/>
    <property type="match status" value="1"/>
</dbReference>
<evidence type="ECO:0000256" key="16">
    <source>
        <dbReference type="ARBA" id="ARBA00032646"/>
    </source>
</evidence>
<dbReference type="Proteomes" id="UP000076154">
    <property type="component" value="Unassembled WGS sequence"/>
</dbReference>
<dbReference type="InterPro" id="IPR013567">
    <property type="entry name" value="EF_hand_assoc_2"/>
</dbReference>
<dbReference type="SUPFAM" id="SSF53300">
    <property type="entry name" value="vWA-like"/>
    <property type="match status" value="1"/>
</dbReference>
<keyword evidence="14" id="KW-0342">GTP-binding</keyword>
<dbReference type="InterPro" id="IPR005225">
    <property type="entry name" value="Small_GTP-bd"/>
</dbReference>
<feature type="region of interest" description="Disordered" evidence="17">
    <location>
        <begin position="979"/>
        <end position="1007"/>
    </location>
</feature>
<accession>A0A369JEK4</accession>
<evidence type="ECO:0000256" key="2">
    <source>
        <dbReference type="ARBA" id="ARBA00004200"/>
    </source>
</evidence>
<dbReference type="InterPro" id="IPR020860">
    <property type="entry name" value="MIRO_dom"/>
</dbReference>
<dbReference type="Pfam" id="PF00071">
    <property type="entry name" value="Ras"/>
    <property type="match status" value="2"/>
</dbReference>
<dbReference type="AlphaFoldDB" id="A0A369JEK4"/>
<dbReference type="Gene3D" id="3.40.50.410">
    <property type="entry name" value="von Willebrand factor, type A domain"/>
    <property type="match status" value="1"/>
</dbReference>
<dbReference type="InterPro" id="IPR052266">
    <property type="entry name" value="Miro-EF-hand_domain"/>
</dbReference>
<dbReference type="InterPro" id="IPR013566">
    <property type="entry name" value="EF_hand_assoc_1"/>
</dbReference>
<dbReference type="GO" id="GO:0005741">
    <property type="term" value="C:mitochondrial outer membrane"/>
    <property type="evidence" value="ECO:0007669"/>
    <property type="project" value="UniProtKB-SubCell"/>
</dbReference>
<gene>
    <name evidence="21" type="primary">GEM1</name>
    <name evidence="21" type="ORF">Hypma_000828</name>
</gene>
<evidence type="ECO:0000256" key="8">
    <source>
        <dbReference type="ARBA" id="ARBA00022741"/>
    </source>
</evidence>
<dbReference type="Gene3D" id="1.10.238.10">
    <property type="entry name" value="EF-hand"/>
    <property type="match status" value="2"/>
</dbReference>
<dbReference type="InterPro" id="IPR002035">
    <property type="entry name" value="VWF_A"/>
</dbReference>
<proteinExistence type="inferred from homology"/>
<dbReference type="PROSITE" id="PS00018">
    <property type="entry name" value="EF_HAND_1"/>
    <property type="match status" value="1"/>
</dbReference>
<dbReference type="OrthoDB" id="10020961at2759"/>
<dbReference type="PANTHER" id="PTHR46819">
    <property type="entry name" value="EF-HAND CALCIUM-BINDING DOMAIN-CONTAINING PROTEIN 7"/>
    <property type="match status" value="1"/>
</dbReference>
<dbReference type="Pfam" id="PF08356">
    <property type="entry name" value="EF_assoc_2"/>
    <property type="match status" value="1"/>
</dbReference>
<sequence>MRRDVRILLVGDEGVGKSTIVTSLIKESFVAHVQHIVPEVTIPPEVTPENVTTYIVDSGAGPQDRSHLESEIRKAHVICVVYAIDNPHSFDRIPTYWLPHFRQLGVNVPVILVGNKIDLRGGQVTNEALEDEIIPIMNEFKEVETCVECSAKTPLNVSEVFYFAQKAVLHPTAPLYDSRDHVLKPACVAALKRIFKLCDTNKDGILDASELNEFQRKCFDAPLQLQELEGIKEMVQEHAEGGVRDGGLTEAGFLYLHTIFIQRGRLETTWTVLRKFGYAEDLRLTEAFLSPKFDVPPDCSVELSPLGYQFFTDIFETFDKDQDGALKSAELEEVFSTSPGNPWASQNFPDTTLSDDAGAVTLQGWLAQWSMTTLLDHKTTLAYLAYLGYPEEPRTGALQVTRPRKADRRKGKVTRNVFLSYVIGAAGSGKTSLLRSFAGKPFSDVYEPTSKMISVVNSVDIDGCEKYLVLQEFGSRYEAEALRNSKKTDNVDVIVYVHDSSDTNSFSYISNLRQQYSLDHIPTLFVATKSDLDLALQRHEVQPDVYCRRLGLPVPVAVSVKTGQTADVFHEICKIAMNPQSSIPGGADRAMTAAARLRMYVTLTAVLGGFTAVSFTTVYLIFPFTSEQSIHTELSHIMDEDMDFGGATSQPPLNGYQQQYGGQPVSGIDEGHRMLDLVFIQDCTGSQGSYISSATKNIEQICAHIFESGKLQSPEDLRVGLVAFRDHPPQDHTYVTKNFGFSSDISKVHKDLSGLYASGGGDGPEAVTAAMAEALSMDWRENASKMIVLIADAPPHGIGEYGDGFDEGSPDGYDPLQLARQMASRGIPLFFVACEPALSGYSYATDFYKAITDITSGLMLPLTTADLLAHAIVASVLENLDMERLVREVGHAVASRILGNNESVDDVARELHEKLLLRNESTKKVVIESIYKDSEEARHNVAVFTQAPSLAEARPLLKRVHGTRFTDKYLQARQSFNRSSYSSSYGTPPRSSPVKAPSSPKAFVPGSPPRKVVTDFAAFGAPATASVFGTAVASTPFSLAGGKAAFGGIRGGAPRASFDEEEDEDDDGRQRVELRESSISLDQARRIAMQSAWRSTNA</sequence>
<evidence type="ECO:0000256" key="11">
    <source>
        <dbReference type="ARBA" id="ARBA00022837"/>
    </source>
</evidence>
<comment type="subcellular location">
    <subcellularLocation>
        <location evidence="2">Mitochondrion outer membrane</location>
        <topology evidence="2">Single-pass type IV membrane protein</topology>
    </subcellularLocation>
</comment>
<keyword evidence="13" id="KW-0496">Mitochondrion</keyword>
<dbReference type="InterPro" id="IPR002048">
    <property type="entry name" value="EF_hand_dom"/>
</dbReference>
<keyword evidence="7" id="KW-0677">Repeat</keyword>
<keyword evidence="6" id="KW-0479">Metal-binding</keyword>
<dbReference type="FunFam" id="3.40.50.300:FF:000553">
    <property type="entry name" value="Mitochondrial Rho GTPase"/>
    <property type="match status" value="1"/>
</dbReference>
<dbReference type="SMART" id="SM00174">
    <property type="entry name" value="RHO"/>
    <property type="match status" value="1"/>
</dbReference>
<dbReference type="STRING" id="39966.A0A369JEK4"/>
<evidence type="ECO:0000259" key="18">
    <source>
        <dbReference type="PROSITE" id="PS50222"/>
    </source>
</evidence>
<dbReference type="CDD" id="cd01893">
    <property type="entry name" value="Miro1"/>
    <property type="match status" value="1"/>
</dbReference>
<evidence type="ECO:0000256" key="17">
    <source>
        <dbReference type="SAM" id="MobiDB-lite"/>
    </source>
</evidence>
<keyword evidence="5" id="KW-0812">Transmembrane</keyword>
<dbReference type="SUPFAM" id="SSF52540">
    <property type="entry name" value="P-loop containing nucleoside triphosphate hydrolases"/>
    <property type="match status" value="2"/>
</dbReference>
<keyword evidence="11" id="KW-0106">Calcium</keyword>
<keyword evidence="10" id="KW-0378">Hydrolase</keyword>
<feature type="domain" description="VWFA" evidence="19">
    <location>
        <begin position="676"/>
        <end position="889"/>
    </location>
</feature>
<dbReference type="Pfam" id="PF00092">
    <property type="entry name" value="VWA"/>
    <property type="match status" value="1"/>
</dbReference>
<dbReference type="InterPro" id="IPR018247">
    <property type="entry name" value="EF_Hand_1_Ca_BS"/>
</dbReference>
<dbReference type="FunFam" id="1.10.238.10:FF:000011">
    <property type="entry name" value="Mitochondrial Rho GTPase"/>
    <property type="match status" value="1"/>
</dbReference>
<dbReference type="SUPFAM" id="SSF47473">
    <property type="entry name" value="EF-hand"/>
    <property type="match status" value="1"/>
</dbReference>
<keyword evidence="12" id="KW-1133">Transmembrane helix</keyword>
<evidence type="ECO:0000313" key="22">
    <source>
        <dbReference type="Proteomes" id="UP000076154"/>
    </source>
</evidence>
<dbReference type="GO" id="GO:0005509">
    <property type="term" value="F:calcium ion binding"/>
    <property type="evidence" value="ECO:0007669"/>
    <property type="project" value="InterPro"/>
</dbReference>
<dbReference type="PROSITE" id="PS51423">
    <property type="entry name" value="MIRO"/>
    <property type="match status" value="2"/>
</dbReference>
<comment type="similarity">
    <text evidence="3">Belongs to the mitochondrial Rho GTPase family.</text>
</comment>
<evidence type="ECO:0000259" key="19">
    <source>
        <dbReference type="PROSITE" id="PS50234"/>
    </source>
</evidence>
<dbReference type="PANTHER" id="PTHR46819:SF1">
    <property type="entry name" value="EF-HAND CALCIUM-BINDING DOMAIN-CONTAINING PROTEIN 7"/>
    <property type="match status" value="1"/>
</dbReference>
<dbReference type="InterPro" id="IPR036465">
    <property type="entry name" value="vWFA_dom_sf"/>
</dbReference>
<dbReference type="GO" id="GO:0003924">
    <property type="term" value="F:GTPase activity"/>
    <property type="evidence" value="ECO:0007669"/>
    <property type="project" value="InterPro"/>
</dbReference>
<dbReference type="SMART" id="SM00175">
    <property type="entry name" value="RAB"/>
    <property type="match status" value="1"/>
</dbReference>
<keyword evidence="22" id="KW-1185">Reference proteome</keyword>
<feature type="compositionally biased region" description="Low complexity" evidence="17">
    <location>
        <begin position="979"/>
        <end position="1002"/>
    </location>
</feature>
<evidence type="ECO:0000256" key="10">
    <source>
        <dbReference type="ARBA" id="ARBA00022801"/>
    </source>
</evidence>
<comment type="caution">
    <text evidence="21">The sequence shown here is derived from an EMBL/GenBank/DDBJ whole genome shotgun (WGS) entry which is preliminary data.</text>
</comment>
<dbReference type="InterPro" id="IPR011992">
    <property type="entry name" value="EF-hand-dom_pair"/>
</dbReference>
<protein>
    <recommendedName>
        <fullName evidence="4">Mitochondrial Rho GTPase 1</fullName>
    </recommendedName>
    <alternativeName>
        <fullName evidence="16">GTPase EF-hand protein of mitochondria 1</fullName>
    </alternativeName>
</protein>
<dbReference type="PROSITE" id="PS50222">
    <property type="entry name" value="EF_HAND_2"/>
    <property type="match status" value="2"/>
</dbReference>
<dbReference type="PRINTS" id="PR00449">
    <property type="entry name" value="RASTRNSFRMNG"/>
</dbReference>
<dbReference type="Pfam" id="PF08355">
    <property type="entry name" value="EF_assoc_1"/>
    <property type="match status" value="1"/>
</dbReference>
<keyword evidence="9" id="KW-1000">Mitochondrion outer membrane</keyword>
<evidence type="ECO:0000256" key="7">
    <source>
        <dbReference type="ARBA" id="ARBA00022737"/>
    </source>
</evidence>
<evidence type="ECO:0000313" key="21">
    <source>
        <dbReference type="EMBL" id="RDB17834.1"/>
    </source>
</evidence>
<dbReference type="SMART" id="SM00054">
    <property type="entry name" value="EFh"/>
    <property type="match status" value="2"/>
</dbReference>
<dbReference type="PROSITE" id="PS51419">
    <property type="entry name" value="RAB"/>
    <property type="match status" value="1"/>
</dbReference>
<keyword evidence="8" id="KW-0547">Nucleotide-binding</keyword>
<dbReference type="SMART" id="SM00173">
    <property type="entry name" value="RAS"/>
    <property type="match status" value="1"/>
</dbReference>
<evidence type="ECO:0000256" key="1">
    <source>
        <dbReference type="ARBA" id="ARBA00003481"/>
    </source>
</evidence>
<name>A0A369JEK4_HYPMA</name>
<dbReference type="InterPro" id="IPR027417">
    <property type="entry name" value="P-loop_NTPase"/>
</dbReference>
<evidence type="ECO:0000256" key="6">
    <source>
        <dbReference type="ARBA" id="ARBA00022723"/>
    </source>
</evidence>
<dbReference type="GO" id="GO:0005525">
    <property type="term" value="F:GTP binding"/>
    <property type="evidence" value="ECO:0007669"/>
    <property type="project" value="UniProtKB-KW"/>
</dbReference>
<dbReference type="CDD" id="cd01892">
    <property type="entry name" value="Miro2"/>
    <property type="match status" value="1"/>
</dbReference>
<feature type="domain" description="EF-hand" evidence="18">
    <location>
        <begin position="306"/>
        <end position="341"/>
    </location>
</feature>
<evidence type="ECO:0000256" key="15">
    <source>
        <dbReference type="ARBA" id="ARBA00023136"/>
    </source>
</evidence>
<evidence type="ECO:0000256" key="9">
    <source>
        <dbReference type="ARBA" id="ARBA00022787"/>
    </source>
</evidence>
<evidence type="ECO:0000256" key="12">
    <source>
        <dbReference type="ARBA" id="ARBA00022989"/>
    </source>
</evidence>
<evidence type="ECO:0000259" key="20">
    <source>
        <dbReference type="PROSITE" id="PS51423"/>
    </source>
</evidence>
<dbReference type="FunFam" id="3.40.50.300:FF:001330">
    <property type="entry name" value="Mitochondrial Rho GTPase 1"/>
    <property type="match status" value="1"/>
</dbReference>
<organism evidence="21 22">
    <name type="scientific">Hypsizygus marmoreus</name>
    <name type="common">White beech mushroom</name>
    <name type="synonym">Agaricus marmoreus</name>
    <dbReference type="NCBI Taxonomy" id="39966"/>
    <lineage>
        <taxon>Eukaryota</taxon>
        <taxon>Fungi</taxon>
        <taxon>Dikarya</taxon>
        <taxon>Basidiomycota</taxon>
        <taxon>Agaricomycotina</taxon>
        <taxon>Agaricomycetes</taxon>
        <taxon>Agaricomycetidae</taxon>
        <taxon>Agaricales</taxon>
        <taxon>Tricholomatineae</taxon>
        <taxon>Lyophyllaceae</taxon>
        <taxon>Hypsizygus</taxon>
    </lineage>
</organism>
<feature type="domain" description="EF-hand" evidence="18">
    <location>
        <begin position="186"/>
        <end position="221"/>
    </location>
</feature>
<dbReference type="EMBL" id="LUEZ02000107">
    <property type="protein sequence ID" value="RDB17834.1"/>
    <property type="molecule type" value="Genomic_DNA"/>
</dbReference>
<dbReference type="InterPro" id="IPR001806">
    <property type="entry name" value="Small_GTPase"/>
</dbReference>
<feature type="domain" description="Miro" evidence="20">
    <location>
        <begin position="415"/>
        <end position="578"/>
    </location>
</feature>
<keyword evidence="15" id="KW-0472">Membrane</keyword>
<reference evidence="21" key="1">
    <citation type="submission" date="2018-04" db="EMBL/GenBank/DDBJ databases">
        <title>Whole genome sequencing of Hypsizygus marmoreus.</title>
        <authorList>
            <person name="Choi I.-G."/>
            <person name="Min B."/>
            <person name="Kim J.-G."/>
            <person name="Kim S."/>
            <person name="Oh Y.-L."/>
            <person name="Kong W.-S."/>
            <person name="Park H."/>
            <person name="Jeong J."/>
            <person name="Song E.-S."/>
        </authorList>
    </citation>
    <scope>NUCLEOTIDE SEQUENCE [LARGE SCALE GENOMIC DNA]</scope>
    <source>
        <strain evidence="21">51987-8</strain>
    </source>
</reference>
<dbReference type="FunCoup" id="A0A369JEK4">
    <property type="interactions" value="358"/>
</dbReference>
<evidence type="ECO:0000256" key="4">
    <source>
        <dbReference type="ARBA" id="ARBA00019119"/>
    </source>
</evidence>
<feature type="region of interest" description="Disordered" evidence="17">
    <location>
        <begin position="1050"/>
        <end position="1077"/>
    </location>
</feature>
<evidence type="ECO:0000256" key="13">
    <source>
        <dbReference type="ARBA" id="ARBA00023128"/>
    </source>
</evidence>
<dbReference type="Gene3D" id="3.40.50.300">
    <property type="entry name" value="P-loop containing nucleotide triphosphate hydrolases"/>
    <property type="match status" value="2"/>
</dbReference>
<dbReference type="SMART" id="SM00327">
    <property type="entry name" value="VWA"/>
    <property type="match status" value="1"/>
</dbReference>
<dbReference type="PROSITE" id="PS50234">
    <property type="entry name" value="VWFA"/>
    <property type="match status" value="1"/>
</dbReference>
<comment type="function">
    <text evidence="1">Mitochondrial GTPase involved in mitochondrial trafficking. Probably involved in control of anterograde transport of mitochondria and their subcellular distribution.</text>
</comment>
<evidence type="ECO:0000256" key="5">
    <source>
        <dbReference type="ARBA" id="ARBA00022692"/>
    </source>
</evidence>
<evidence type="ECO:0000256" key="14">
    <source>
        <dbReference type="ARBA" id="ARBA00023134"/>
    </source>
</evidence>
<dbReference type="InParanoid" id="A0A369JEK4"/>
<evidence type="ECO:0000256" key="3">
    <source>
        <dbReference type="ARBA" id="ARBA00007981"/>
    </source>
</evidence>
<dbReference type="CDD" id="cd00198">
    <property type="entry name" value="vWFA"/>
    <property type="match status" value="1"/>
</dbReference>
<feature type="domain" description="Miro" evidence="20">
    <location>
        <begin position="2"/>
        <end position="170"/>
    </location>
</feature>
<dbReference type="NCBIfam" id="TIGR00231">
    <property type="entry name" value="small_GTP"/>
    <property type="match status" value="1"/>
</dbReference>